<accession>A0ACB9E231</accession>
<protein>
    <submittedName>
        <fullName evidence="1">Uncharacterized protein</fullName>
    </submittedName>
</protein>
<gene>
    <name evidence="1" type="ORF">L2E82_25098</name>
</gene>
<proteinExistence type="predicted"/>
<evidence type="ECO:0000313" key="1">
    <source>
        <dbReference type="EMBL" id="KAI3753054.1"/>
    </source>
</evidence>
<evidence type="ECO:0000313" key="2">
    <source>
        <dbReference type="Proteomes" id="UP001055811"/>
    </source>
</evidence>
<name>A0ACB9E231_CICIN</name>
<reference evidence="1 2" key="2">
    <citation type="journal article" date="2022" name="Mol. Ecol. Resour.">
        <title>The genomes of chicory, endive, great burdock and yacon provide insights into Asteraceae paleo-polyploidization history and plant inulin production.</title>
        <authorList>
            <person name="Fan W."/>
            <person name="Wang S."/>
            <person name="Wang H."/>
            <person name="Wang A."/>
            <person name="Jiang F."/>
            <person name="Liu H."/>
            <person name="Zhao H."/>
            <person name="Xu D."/>
            <person name="Zhang Y."/>
        </authorList>
    </citation>
    <scope>NUCLEOTIDE SEQUENCE [LARGE SCALE GENOMIC DNA]</scope>
    <source>
        <strain evidence="2">cv. Punajuju</strain>
        <tissue evidence="1">Leaves</tissue>
    </source>
</reference>
<dbReference type="EMBL" id="CM042012">
    <property type="protein sequence ID" value="KAI3753054.1"/>
    <property type="molecule type" value="Genomic_DNA"/>
</dbReference>
<dbReference type="Proteomes" id="UP001055811">
    <property type="component" value="Linkage Group LG04"/>
</dbReference>
<organism evidence="1 2">
    <name type="scientific">Cichorium intybus</name>
    <name type="common">Chicory</name>
    <dbReference type="NCBI Taxonomy" id="13427"/>
    <lineage>
        <taxon>Eukaryota</taxon>
        <taxon>Viridiplantae</taxon>
        <taxon>Streptophyta</taxon>
        <taxon>Embryophyta</taxon>
        <taxon>Tracheophyta</taxon>
        <taxon>Spermatophyta</taxon>
        <taxon>Magnoliopsida</taxon>
        <taxon>eudicotyledons</taxon>
        <taxon>Gunneridae</taxon>
        <taxon>Pentapetalae</taxon>
        <taxon>asterids</taxon>
        <taxon>campanulids</taxon>
        <taxon>Asterales</taxon>
        <taxon>Asteraceae</taxon>
        <taxon>Cichorioideae</taxon>
        <taxon>Cichorieae</taxon>
        <taxon>Cichoriinae</taxon>
        <taxon>Cichorium</taxon>
    </lineage>
</organism>
<reference evidence="2" key="1">
    <citation type="journal article" date="2022" name="Mol. Ecol. Resour.">
        <title>The genomes of chicory, endive, great burdock and yacon provide insights into Asteraceae palaeo-polyploidization history and plant inulin production.</title>
        <authorList>
            <person name="Fan W."/>
            <person name="Wang S."/>
            <person name="Wang H."/>
            <person name="Wang A."/>
            <person name="Jiang F."/>
            <person name="Liu H."/>
            <person name="Zhao H."/>
            <person name="Xu D."/>
            <person name="Zhang Y."/>
        </authorList>
    </citation>
    <scope>NUCLEOTIDE SEQUENCE [LARGE SCALE GENOMIC DNA]</scope>
    <source>
        <strain evidence="2">cv. Punajuju</strain>
    </source>
</reference>
<comment type="caution">
    <text evidence="1">The sequence shown here is derived from an EMBL/GenBank/DDBJ whole genome shotgun (WGS) entry which is preliminary data.</text>
</comment>
<sequence>MVEESEDDNSLLGNNDGNHVEGDQEQENDDLEQGEMGFEYQHQQDHATHGAGFVDRSGKFYDTSGIKKGRFTVNNENNKFRKSKHGSKVRMEDDEENDGERREAKNDNHGEKDFGKAHETENEEDRQQQNEKHDDSEIKNWSDYVDENGDAVTKKGPSPVEARLEKEVGSRGSKSDSLLYRGRRSNSLGSIKSNMKKVPADVDNINDVMAQYMEMGKMLGYDMESNKQKVEKMLGRSGAFKVLQ</sequence>
<keyword evidence="2" id="KW-1185">Reference proteome</keyword>